<feature type="binding site" evidence="3 4">
    <location>
        <position position="129"/>
    </location>
    <ligand>
        <name>Zn(2+)</name>
        <dbReference type="ChEBI" id="CHEBI:29105"/>
    </ligand>
</feature>
<dbReference type="PANTHER" id="PTHR11085:SF10">
    <property type="entry name" value="NAD-DEPENDENT PROTEIN DEACYLASE SIRTUIN-5, MITOCHONDRIAL-RELATED"/>
    <property type="match status" value="1"/>
</dbReference>
<dbReference type="NCBIfam" id="NF001753">
    <property type="entry name" value="PRK00481.1-3"/>
    <property type="match status" value="1"/>
</dbReference>
<evidence type="ECO:0000256" key="1">
    <source>
        <dbReference type="ARBA" id="ARBA00022679"/>
    </source>
</evidence>
<dbReference type="AlphaFoldDB" id="A0A1M5MKQ0"/>
<dbReference type="PANTHER" id="PTHR11085">
    <property type="entry name" value="NAD-DEPENDENT PROTEIN DEACYLASE SIRTUIN-5, MITOCHONDRIAL-RELATED"/>
    <property type="match status" value="1"/>
</dbReference>
<dbReference type="InterPro" id="IPR050134">
    <property type="entry name" value="NAD-dep_sirtuin_deacylases"/>
</dbReference>
<keyword evidence="1" id="KW-0808">Transferase</keyword>
<proteinExistence type="inferred from homology"/>
<dbReference type="GO" id="GO:0005737">
    <property type="term" value="C:cytoplasm"/>
    <property type="evidence" value="ECO:0007669"/>
    <property type="project" value="UniProtKB-SubCell"/>
</dbReference>
<keyword evidence="2 3" id="KW-0520">NAD</keyword>
<dbReference type="RefSeq" id="WP_073299746.1">
    <property type="nucleotide sequence ID" value="NZ_FQXA01000002.1"/>
</dbReference>
<dbReference type="HAMAP" id="MF_01121">
    <property type="entry name" value="Sirtuin_ClassIII"/>
    <property type="match status" value="1"/>
</dbReference>
<feature type="active site" description="Proton acceptor" evidence="3 4">
    <location>
        <position position="118"/>
    </location>
</feature>
<feature type="binding site" evidence="3">
    <location>
        <position position="238"/>
    </location>
    <ligand>
        <name>NAD(+)</name>
        <dbReference type="ChEBI" id="CHEBI:57540"/>
    </ligand>
</feature>
<dbReference type="InterPro" id="IPR026591">
    <property type="entry name" value="Sirtuin_cat_small_dom_sf"/>
</dbReference>
<keyword evidence="3" id="KW-0963">Cytoplasm</keyword>
<dbReference type="Gene3D" id="3.40.50.1220">
    <property type="entry name" value="TPP-binding domain"/>
    <property type="match status" value="1"/>
</dbReference>
<dbReference type="InterPro" id="IPR026590">
    <property type="entry name" value="Ssirtuin_cat_dom"/>
</dbReference>
<dbReference type="GeneID" id="98638272"/>
<sequence length="256" mass="27424">MIPAPLIDALRRARHVVVFSGAGVSAESGIPTFRDSLTGLWERFDAASLATPEAYRADPALVWGWYEWRRMKVLQAQPNPAHMAIAELARHVPLLTLVTQNVDDLHERAGSTDVIHLHGSVHQPRCFNCGQRPDAPPTMPDEPEGGRRLEPPRCAACGGQLRPGVVWFGESLPTEALSAAFTAAESCDVLISVGTSGMVYPAAEVPGLAWRAGAVVVHVNPQPQANHGEREFALAGPAGEQLPLLIEQAFGQVTSG</sequence>
<feature type="binding site" evidence="3">
    <location>
        <begin position="100"/>
        <end position="103"/>
    </location>
    <ligand>
        <name>NAD(+)</name>
        <dbReference type="ChEBI" id="CHEBI:57540"/>
    </ligand>
</feature>
<dbReference type="CDD" id="cd01412">
    <property type="entry name" value="SIRT5_Af1_CobB"/>
    <property type="match status" value="1"/>
</dbReference>
<comment type="function">
    <text evidence="3">NAD-dependent lysine deacetylase and desuccinylase that specifically removes acetyl and succinyl groups on target proteins. Modulates the activities of several proteins which are inactive in their acylated form.</text>
</comment>
<comment type="catalytic activity">
    <reaction evidence="3">
        <text>N(6)-acetyl-L-lysyl-[protein] + NAD(+) + H2O = 2''-O-acetyl-ADP-D-ribose + nicotinamide + L-lysyl-[protein]</text>
        <dbReference type="Rhea" id="RHEA:43636"/>
        <dbReference type="Rhea" id="RHEA-COMP:9752"/>
        <dbReference type="Rhea" id="RHEA-COMP:10731"/>
        <dbReference type="ChEBI" id="CHEBI:15377"/>
        <dbReference type="ChEBI" id="CHEBI:17154"/>
        <dbReference type="ChEBI" id="CHEBI:29969"/>
        <dbReference type="ChEBI" id="CHEBI:57540"/>
        <dbReference type="ChEBI" id="CHEBI:61930"/>
        <dbReference type="ChEBI" id="CHEBI:83767"/>
        <dbReference type="EC" id="2.3.1.286"/>
    </reaction>
</comment>
<evidence type="ECO:0000259" key="5">
    <source>
        <dbReference type="PROSITE" id="PS50305"/>
    </source>
</evidence>
<feature type="binding site" evidence="3">
    <location>
        <begin position="220"/>
        <end position="222"/>
    </location>
    <ligand>
        <name>NAD(+)</name>
        <dbReference type="ChEBI" id="CHEBI:57540"/>
    </ligand>
</feature>
<dbReference type="GO" id="GO:0070403">
    <property type="term" value="F:NAD+ binding"/>
    <property type="evidence" value="ECO:0007669"/>
    <property type="project" value="UniProtKB-UniRule"/>
</dbReference>
<keyword evidence="3 4" id="KW-0479">Metal-binding</keyword>
<comment type="domain">
    <text evidence="3">2 residues (Tyr-66 and Arg-69) present in a large hydrophobic pocket are probably involved in substrate specificity. They are important for desuccinylation activity, but dispensable for deacetylation activity.</text>
</comment>
<feature type="binding site" evidence="3 4">
    <location>
        <position position="126"/>
    </location>
    <ligand>
        <name>Zn(2+)</name>
        <dbReference type="ChEBI" id="CHEBI:29105"/>
    </ligand>
</feature>
<dbReference type="InterPro" id="IPR029035">
    <property type="entry name" value="DHS-like_NAD/FAD-binding_dom"/>
</dbReference>
<dbReference type="EC" id="2.3.1.286" evidence="3"/>
<comment type="subcellular location">
    <subcellularLocation>
        <location evidence="3">Cytoplasm</location>
    </subcellularLocation>
</comment>
<dbReference type="InterPro" id="IPR003000">
    <property type="entry name" value="Sirtuin"/>
</dbReference>
<comment type="caution">
    <text evidence="3">Lacks conserved residue(s) required for the propagation of feature annotation.</text>
</comment>
<feature type="binding site" evidence="3">
    <location>
        <begin position="194"/>
        <end position="196"/>
    </location>
    <ligand>
        <name>NAD(+)</name>
        <dbReference type="ChEBI" id="CHEBI:57540"/>
    </ligand>
</feature>
<evidence type="ECO:0000256" key="4">
    <source>
        <dbReference type="PROSITE-ProRule" id="PRU00236"/>
    </source>
</evidence>
<dbReference type="GO" id="GO:0008270">
    <property type="term" value="F:zinc ion binding"/>
    <property type="evidence" value="ECO:0007669"/>
    <property type="project" value="UniProtKB-UniRule"/>
</dbReference>
<feature type="binding site" evidence="3">
    <location>
        <position position="69"/>
    </location>
    <ligand>
        <name>substrate</name>
    </ligand>
</feature>
<name>A0A1M5MKQ0_9GAMM</name>
<evidence type="ECO:0000313" key="7">
    <source>
        <dbReference type="Proteomes" id="UP000184000"/>
    </source>
</evidence>
<dbReference type="Gene3D" id="3.30.1600.10">
    <property type="entry name" value="SIR2/SIRT2 'Small Domain"/>
    <property type="match status" value="1"/>
</dbReference>
<feature type="binding site" evidence="3 4">
    <location>
        <position position="157"/>
    </location>
    <ligand>
        <name>Zn(2+)</name>
        <dbReference type="ChEBI" id="CHEBI:29105"/>
    </ligand>
</feature>
<dbReference type="GO" id="GO:0036054">
    <property type="term" value="F:protein-malonyllysine demalonylase activity"/>
    <property type="evidence" value="ECO:0007669"/>
    <property type="project" value="InterPro"/>
</dbReference>
<dbReference type="PROSITE" id="PS50305">
    <property type="entry name" value="SIRTUIN"/>
    <property type="match status" value="1"/>
</dbReference>
<reference evidence="6 7" key="1">
    <citation type="submission" date="2016-11" db="EMBL/GenBank/DDBJ databases">
        <authorList>
            <person name="Jaros S."/>
            <person name="Januszkiewicz K."/>
            <person name="Wedrychowicz H."/>
        </authorList>
    </citation>
    <scope>NUCLEOTIDE SEQUENCE [LARGE SCALE GENOMIC DNA]</scope>
    <source>
        <strain evidence="6 7">DSM 18231</strain>
    </source>
</reference>
<gene>
    <name evidence="3" type="primary">cobB</name>
    <name evidence="6" type="ORF">SAMN02744645_1340</name>
</gene>
<dbReference type="Pfam" id="PF02146">
    <property type="entry name" value="SIR2"/>
    <property type="match status" value="1"/>
</dbReference>
<comment type="cofactor">
    <cofactor evidence="3">
        <name>Zn(2+)</name>
        <dbReference type="ChEBI" id="CHEBI:29105"/>
    </cofactor>
    <text evidence="3">Binds 1 zinc ion per subunit.</text>
</comment>
<feature type="binding site" evidence="3">
    <location>
        <position position="66"/>
    </location>
    <ligand>
        <name>substrate</name>
    </ligand>
</feature>
<comment type="catalytic activity">
    <reaction evidence="3">
        <text>N(6)-succinyl-L-lysyl-[protein] + NAD(+) + H2O = 2''-O-succinyl-ADP-D-ribose + nicotinamide + L-lysyl-[protein]</text>
        <dbReference type="Rhea" id="RHEA:47668"/>
        <dbReference type="Rhea" id="RHEA-COMP:9752"/>
        <dbReference type="Rhea" id="RHEA-COMP:11877"/>
        <dbReference type="ChEBI" id="CHEBI:15377"/>
        <dbReference type="ChEBI" id="CHEBI:17154"/>
        <dbReference type="ChEBI" id="CHEBI:29969"/>
        <dbReference type="ChEBI" id="CHEBI:57540"/>
        <dbReference type="ChEBI" id="CHEBI:87830"/>
        <dbReference type="ChEBI" id="CHEBI:87832"/>
    </reaction>
</comment>
<dbReference type="GO" id="GO:0036055">
    <property type="term" value="F:protein-succinyllysine desuccinylase activity"/>
    <property type="evidence" value="ECO:0007669"/>
    <property type="project" value="UniProtKB-UniRule"/>
</dbReference>
<protein>
    <recommendedName>
        <fullName evidence="3">NAD-dependent protein deacylase</fullName>
        <ecNumber evidence="3">2.3.1.286</ecNumber>
    </recommendedName>
    <alternativeName>
        <fullName evidence="3">Regulatory protein SIR2 homolog</fullName>
    </alternativeName>
</protein>
<organism evidence="6 7">
    <name type="scientific">Stutzerimonas xanthomarina DSM 18231</name>
    <dbReference type="NCBI Taxonomy" id="1403346"/>
    <lineage>
        <taxon>Bacteria</taxon>
        <taxon>Pseudomonadati</taxon>
        <taxon>Pseudomonadota</taxon>
        <taxon>Gammaproteobacteria</taxon>
        <taxon>Pseudomonadales</taxon>
        <taxon>Pseudomonadaceae</taxon>
        <taxon>Stutzerimonas</taxon>
    </lineage>
</organism>
<dbReference type="EMBL" id="FQXA01000002">
    <property type="protein sequence ID" value="SHG77826.1"/>
    <property type="molecule type" value="Genomic_DNA"/>
</dbReference>
<dbReference type="Proteomes" id="UP000184000">
    <property type="component" value="Unassembled WGS sequence"/>
</dbReference>
<feature type="domain" description="Deacetylase sirtuin-type" evidence="5">
    <location>
        <begin position="1"/>
        <end position="253"/>
    </location>
</feature>
<dbReference type="GO" id="GO:0017136">
    <property type="term" value="F:histone deacetylase activity, NAD-dependent"/>
    <property type="evidence" value="ECO:0007669"/>
    <property type="project" value="TreeGrafter"/>
</dbReference>
<evidence type="ECO:0000256" key="3">
    <source>
        <dbReference type="HAMAP-Rule" id="MF_01121"/>
    </source>
</evidence>
<accession>A0A1M5MKQ0</accession>
<keyword evidence="3 4" id="KW-0862">Zinc</keyword>
<comment type="similarity">
    <text evidence="3">Belongs to the sirtuin family. Class III subfamily.</text>
</comment>
<dbReference type="SUPFAM" id="SSF52467">
    <property type="entry name" value="DHS-like NAD/FAD-binding domain"/>
    <property type="match status" value="1"/>
</dbReference>
<evidence type="ECO:0000313" key="6">
    <source>
        <dbReference type="EMBL" id="SHG77826.1"/>
    </source>
</evidence>
<dbReference type="InterPro" id="IPR027546">
    <property type="entry name" value="Sirtuin_class_III"/>
</dbReference>
<evidence type="ECO:0000256" key="2">
    <source>
        <dbReference type="ARBA" id="ARBA00023027"/>
    </source>
</evidence>
<feature type="binding site" evidence="3 4">
    <location>
        <position position="154"/>
    </location>
    <ligand>
        <name>Zn(2+)</name>
        <dbReference type="ChEBI" id="CHEBI:29105"/>
    </ligand>
</feature>